<gene>
    <name evidence="14" type="primary">dnaN</name>
    <name evidence="14" type="ORF">FLL45_22350</name>
</gene>
<dbReference type="SUPFAM" id="SSF55979">
    <property type="entry name" value="DNA clamp"/>
    <property type="match status" value="3"/>
</dbReference>
<keyword evidence="8 10" id="KW-0239">DNA-directed DNA polymerase</keyword>
<dbReference type="Gene3D" id="3.10.150.10">
    <property type="entry name" value="DNA Polymerase III, subunit A, domain 2"/>
    <property type="match status" value="1"/>
</dbReference>
<comment type="function">
    <text evidence="10">Confers DNA tethering and processivity to DNA polymerases and other proteins. Acts as a clamp, forming a ring around DNA (a reaction catalyzed by the clamp-loading complex) which diffuses in an ATP-independent manner freely and bidirectionally along dsDNA. Initially characterized for its ability to contact the catalytic subunit of DNA polymerase III (Pol III), a complex, multichain enzyme responsible for most of the replicative synthesis in bacteria; Pol III exhibits 3'-5' exonuclease proofreading activity. The beta chain is required for initiation of replication as well as for processivity of DNA replication.</text>
</comment>
<evidence type="ECO:0000256" key="1">
    <source>
        <dbReference type="ARBA" id="ARBA00004496"/>
    </source>
</evidence>
<dbReference type="Gene3D" id="3.70.10.10">
    <property type="match status" value="1"/>
</dbReference>
<dbReference type="GO" id="GO:0008408">
    <property type="term" value="F:3'-5' exonuclease activity"/>
    <property type="evidence" value="ECO:0007669"/>
    <property type="project" value="InterPro"/>
</dbReference>
<sequence length="368" mass="41000">MKFSVSKDDLVTPLQLVSGAVEKRQTLPVLGNLLLKVNDGVLVITATDLEIEMAVNIALEGEYIEGDITVPARKFVDICKSLSGQNPINVSLDENRLKVSSGRSKFSLSTIAAQEFPNIEEAMFNLKLNIDSLELKSLFDKTQFAMAHQDVRYYLNGMLLELNGDKLSSVATDGHRLALATLKLDEKVNDELIQAIVPRKGILEAGKLLSSAQDSCVLEMSNNHMRITLGQYVFTSKLIDGRFPDYDKVLPKNSQRLLVAEKDRLKDAFSRASILCNEKFRGVRLNINANKLCIHANNPEQEEAEIELDVDYNDEDLEIGFNVGYLLDALNVIRSENVRFNLGDANSSVLIENADSDDCLYVVMPMRL</sequence>
<dbReference type="OrthoDB" id="8421503at2"/>
<keyword evidence="4 10" id="KW-0963">Cytoplasm</keyword>
<evidence type="ECO:0000259" key="13">
    <source>
        <dbReference type="Pfam" id="PF02768"/>
    </source>
</evidence>
<evidence type="ECO:0000259" key="12">
    <source>
        <dbReference type="Pfam" id="PF02767"/>
    </source>
</evidence>
<feature type="domain" description="DNA polymerase III beta sliding clamp central" evidence="12">
    <location>
        <begin position="130"/>
        <end position="245"/>
    </location>
</feature>
<comment type="subunit">
    <text evidence="10">Forms a ring-shaped head-to-tail homodimer around DNA.</text>
</comment>
<keyword evidence="9" id="KW-0238">DNA-binding</keyword>
<comment type="subcellular location">
    <subcellularLocation>
        <location evidence="1 10">Cytoplasm</location>
    </subcellularLocation>
</comment>
<dbReference type="NCBIfam" id="TIGR00663">
    <property type="entry name" value="dnan"/>
    <property type="match status" value="1"/>
</dbReference>
<evidence type="ECO:0000259" key="11">
    <source>
        <dbReference type="Pfam" id="PF00712"/>
    </source>
</evidence>
<dbReference type="GO" id="GO:0006271">
    <property type="term" value="P:DNA strand elongation involved in DNA replication"/>
    <property type="evidence" value="ECO:0007669"/>
    <property type="project" value="TreeGrafter"/>
</dbReference>
<name>A0A545T1H7_9GAMM</name>
<organism evidence="14 15">
    <name type="scientific">Aliikangiella marina</name>
    <dbReference type="NCBI Taxonomy" id="1712262"/>
    <lineage>
        <taxon>Bacteria</taxon>
        <taxon>Pseudomonadati</taxon>
        <taxon>Pseudomonadota</taxon>
        <taxon>Gammaproteobacteria</taxon>
        <taxon>Oceanospirillales</taxon>
        <taxon>Pleioneaceae</taxon>
        <taxon>Aliikangiella</taxon>
    </lineage>
</organism>
<protein>
    <recommendedName>
        <fullName evidence="3 10">Beta sliding clamp</fullName>
    </recommendedName>
</protein>
<dbReference type="InterPro" id="IPR022635">
    <property type="entry name" value="DNA_polIII_beta_C"/>
</dbReference>
<proteinExistence type="inferred from homology"/>
<dbReference type="AlphaFoldDB" id="A0A545T1H7"/>
<evidence type="ECO:0000256" key="3">
    <source>
        <dbReference type="ARBA" id="ARBA00021035"/>
    </source>
</evidence>
<comment type="similarity">
    <text evidence="2 10">Belongs to the beta sliding clamp family.</text>
</comment>
<dbReference type="CDD" id="cd00140">
    <property type="entry name" value="beta_clamp"/>
    <property type="match status" value="1"/>
</dbReference>
<dbReference type="InterPro" id="IPR022637">
    <property type="entry name" value="DNA_polIII_beta_cen"/>
</dbReference>
<dbReference type="Proteomes" id="UP000317839">
    <property type="component" value="Unassembled WGS sequence"/>
</dbReference>
<keyword evidence="7 10" id="KW-0235">DNA replication</keyword>
<evidence type="ECO:0000256" key="5">
    <source>
        <dbReference type="ARBA" id="ARBA00022679"/>
    </source>
</evidence>
<dbReference type="RefSeq" id="WP_142944288.1">
    <property type="nucleotide sequence ID" value="NZ_VIKR01000007.1"/>
</dbReference>
<dbReference type="GO" id="GO:0005737">
    <property type="term" value="C:cytoplasm"/>
    <property type="evidence" value="ECO:0007669"/>
    <property type="project" value="UniProtKB-SubCell"/>
</dbReference>
<accession>A0A545T1H7</accession>
<dbReference type="InterPro" id="IPR046938">
    <property type="entry name" value="DNA_clamp_sf"/>
</dbReference>
<keyword evidence="15" id="KW-1185">Reference proteome</keyword>
<dbReference type="GO" id="GO:0003677">
    <property type="term" value="F:DNA binding"/>
    <property type="evidence" value="ECO:0007669"/>
    <property type="project" value="UniProtKB-UniRule"/>
</dbReference>
<dbReference type="EMBL" id="VIKR01000007">
    <property type="protein sequence ID" value="TQV71071.1"/>
    <property type="molecule type" value="Genomic_DNA"/>
</dbReference>
<evidence type="ECO:0000256" key="7">
    <source>
        <dbReference type="ARBA" id="ARBA00022705"/>
    </source>
</evidence>
<dbReference type="GO" id="GO:0009360">
    <property type="term" value="C:DNA polymerase III complex"/>
    <property type="evidence" value="ECO:0007669"/>
    <property type="project" value="InterPro"/>
</dbReference>
<dbReference type="InterPro" id="IPR001001">
    <property type="entry name" value="DNA_polIII_beta"/>
</dbReference>
<dbReference type="Pfam" id="PF02768">
    <property type="entry name" value="DNA_pol3_beta_3"/>
    <property type="match status" value="1"/>
</dbReference>
<evidence type="ECO:0000256" key="8">
    <source>
        <dbReference type="ARBA" id="ARBA00022932"/>
    </source>
</evidence>
<evidence type="ECO:0000256" key="6">
    <source>
        <dbReference type="ARBA" id="ARBA00022695"/>
    </source>
</evidence>
<feature type="domain" description="DNA polymerase III beta sliding clamp N-terminal" evidence="11">
    <location>
        <begin position="1"/>
        <end position="119"/>
    </location>
</feature>
<evidence type="ECO:0000313" key="14">
    <source>
        <dbReference type="EMBL" id="TQV71071.1"/>
    </source>
</evidence>
<dbReference type="PANTHER" id="PTHR30478:SF0">
    <property type="entry name" value="BETA SLIDING CLAMP"/>
    <property type="match status" value="1"/>
</dbReference>
<dbReference type="SMART" id="SM00480">
    <property type="entry name" value="POL3Bc"/>
    <property type="match status" value="1"/>
</dbReference>
<dbReference type="Pfam" id="PF02767">
    <property type="entry name" value="DNA_pol3_beta_2"/>
    <property type="match status" value="1"/>
</dbReference>
<comment type="caution">
    <text evidence="14">The sequence shown here is derived from an EMBL/GenBank/DDBJ whole genome shotgun (WGS) entry which is preliminary data.</text>
</comment>
<evidence type="ECO:0000256" key="9">
    <source>
        <dbReference type="ARBA" id="ARBA00023125"/>
    </source>
</evidence>
<reference evidence="14 15" key="1">
    <citation type="submission" date="2019-06" db="EMBL/GenBank/DDBJ databases">
        <title>Draft genome of Aliikangiella marina GYP-15.</title>
        <authorList>
            <person name="Wang G."/>
        </authorList>
    </citation>
    <scope>NUCLEOTIDE SEQUENCE [LARGE SCALE GENOMIC DNA]</scope>
    <source>
        <strain evidence="14 15">GYP-15</strain>
    </source>
</reference>
<dbReference type="PANTHER" id="PTHR30478">
    <property type="entry name" value="DNA POLYMERASE III SUBUNIT BETA"/>
    <property type="match status" value="1"/>
</dbReference>
<dbReference type="GO" id="GO:0003887">
    <property type="term" value="F:DNA-directed DNA polymerase activity"/>
    <property type="evidence" value="ECO:0007669"/>
    <property type="project" value="UniProtKB-UniRule"/>
</dbReference>
<dbReference type="InterPro" id="IPR022634">
    <property type="entry name" value="DNA_polIII_beta_N"/>
</dbReference>
<evidence type="ECO:0000313" key="15">
    <source>
        <dbReference type="Proteomes" id="UP000317839"/>
    </source>
</evidence>
<keyword evidence="6 10" id="KW-0548">Nucleotidyltransferase</keyword>
<evidence type="ECO:0000256" key="2">
    <source>
        <dbReference type="ARBA" id="ARBA00010752"/>
    </source>
</evidence>
<keyword evidence="5 10" id="KW-0808">Transferase</keyword>
<dbReference type="Pfam" id="PF00712">
    <property type="entry name" value="DNA_pol3_beta"/>
    <property type="match status" value="1"/>
</dbReference>
<evidence type="ECO:0000256" key="10">
    <source>
        <dbReference type="PIRNR" id="PIRNR000804"/>
    </source>
</evidence>
<evidence type="ECO:0000256" key="4">
    <source>
        <dbReference type="ARBA" id="ARBA00022490"/>
    </source>
</evidence>
<dbReference type="PIRSF" id="PIRSF000804">
    <property type="entry name" value="DNA_pol_III_b"/>
    <property type="match status" value="1"/>
</dbReference>
<feature type="domain" description="DNA polymerase III beta sliding clamp C-terminal" evidence="13">
    <location>
        <begin position="248"/>
        <end position="367"/>
    </location>
</feature>